<accession>A0A6G0TE96</accession>
<name>A0A6G0TE96_APHGL</name>
<comment type="caution">
    <text evidence="2">The sequence shown here is derived from an EMBL/GenBank/DDBJ whole genome shotgun (WGS) entry which is preliminary data.</text>
</comment>
<dbReference type="Proteomes" id="UP000475862">
    <property type="component" value="Unassembled WGS sequence"/>
</dbReference>
<protein>
    <submittedName>
        <fullName evidence="2">Uncharacterized protein</fullName>
    </submittedName>
</protein>
<dbReference type="EMBL" id="VYZN01000041">
    <property type="protein sequence ID" value="KAE9531482.1"/>
    <property type="molecule type" value="Genomic_DNA"/>
</dbReference>
<keyword evidence="3" id="KW-1185">Reference proteome</keyword>
<evidence type="ECO:0000313" key="3">
    <source>
        <dbReference type="Proteomes" id="UP000475862"/>
    </source>
</evidence>
<proteinExistence type="predicted"/>
<gene>
    <name evidence="2" type="ORF">AGLY_010688</name>
</gene>
<dbReference type="OrthoDB" id="6614984at2759"/>
<sequence>MKIDAIEERGWPTRKDSRATNCINKYGKTKMKNSDDIKRSSLSLNNRLVWIHGKPNTSIHNNISSNGREINHSSKQSTKYDKDTTDNLNHNLLQAKKTYTVINITFDGLSQEKIQIADQPQKKINKKINECDLKKKKNNNDDCSMALKKEQDIISLTDPHMKLLDNCSLTDNIKDVIQKEKDDEFDIVFLNNQHQLEIQTINI</sequence>
<dbReference type="AlphaFoldDB" id="A0A6G0TE96"/>
<feature type="compositionally biased region" description="Polar residues" evidence="1">
    <location>
        <begin position="62"/>
        <end position="77"/>
    </location>
</feature>
<evidence type="ECO:0000313" key="2">
    <source>
        <dbReference type="EMBL" id="KAE9531482.1"/>
    </source>
</evidence>
<organism evidence="2 3">
    <name type="scientific">Aphis glycines</name>
    <name type="common">Soybean aphid</name>
    <dbReference type="NCBI Taxonomy" id="307491"/>
    <lineage>
        <taxon>Eukaryota</taxon>
        <taxon>Metazoa</taxon>
        <taxon>Ecdysozoa</taxon>
        <taxon>Arthropoda</taxon>
        <taxon>Hexapoda</taxon>
        <taxon>Insecta</taxon>
        <taxon>Pterygota</taxon>
        <taxon>Neoptera</taxon>
        <taxon>Paraneoptera</taxon>
        <taxon>Hemiptera</taxon>
        <taxon>Sternorrhyncha</taxon>
        <taxon>Aphidomorpha</taxon>
        <taxon>Aphidoidea</taxon>
        <taxon>Aphididae</taxon>
        <taxon>Aphidini</taxon>
        <taxon>Aphis</taxon>
        <taxon>Aphis</taxon>
    </lineage>
</organism>
<feature type="region of interest" description="Disordered" evidence="1">
    <location>
        <begin position="62"/>
        <end position="81"/>
    </location>
</feature>
<reference evidence="2 3" key="1">
    <citation type="submission" date="2019-08" db="EMBL/GenBank/DDBJ databases">
        <title>The genome of the soybean aphid Biotype 1, its phylome, world population structure and adaptation to the North American continent.</title>
        <authorList>
            <person name="Giordano R."/>
            <person name="Donthu R.K."/>
            <person name="Hernandez A.G."/>
            <person name="Wright C.L."/>
            <person name="Zimin A.V."/>
        </authorList>
    </citation>
    <scope>NUCLEOTIDE SEQUENCE [LARGE SCALE GENOMIC DNA]</scope>
    <source>
        <tissue evidence="2">Whole aphids</tissue>
    </source>
</reference>
<evidence type="ECO:0000256" key="1">
    <source>
        <dbReference type="SAM" id="MobiDB-lite"/>
    </source>
</evidence>